<evidence type="ECO:0000313" key="3">
    <source>
        <dbReference type="Proteomes" id="UP001151760"/>
    </source>
</evidence>
<dbReference type="InterPro" id="IPR013103">
    <property type="entry name" value="RVT_2"/>
</dbReference>
<dbReference type="Pfam" id="PF07727">
    <property type="entry name" value="RVT_2"/>
    <property type="match status" value="1"/>
</dbReference>
<dbReference type="Proteomes" id="UP001151760">
    <property type="component" value="Unassembled WGS sequence"/>
</dbReference>
<name>A0ABQ5B516_9ASTR</name>
<evidence type="ECO:0000259" key="1">
    <source>
        <dbReference type="Pfam" id="PF07727"/>
    </source>
</evidence>
<proteinExistence type="predicted"/>
<protein>
    <submittedName>
        <fullName evidence="2">Retrovirus-related pol polyprotein from transposon TNT 1-94</fullName>
    </submittedName>
</protein>
<reference evidence="2" key="2">
    <citation type="submission" date="2022-01" db="EMBL/GenBank/DDBJ databases">
        <authorList>
            <person name="Yamashiro T."/>
            <person name="Shiraishi A."/>
            <person name="Satake H."/>
            <person name="Nakayama K."/>
        </authorList>
    </citation>
    <scope>NUCLEOTIDE SEQUENCE</scope>
</reference>
<feature type="domain" description="Reverse transcriptase Ty1/copia-type" evidence="1">
    <location>
        <begin position="8"/>
        <end position="100"/>
    </location>
</feature>
<organism evidence="2 3">
    <name type="scientific">Tanacetum coccineum</name>
    <dbReference type="NCBI Taxonomy" id="301880"/>
    <lineage>
        <taxon>Eukaryota</taxon>
        <taxon>Viridiplantae</taxon>
        <taxon>Streptophyta</taxon>
        <taxon>Embryophyta</taxon>
        <taxon>Tracheophyta</taxon>
        <taxon>Spermatophyta</taxon>
        <taxon>Magnoliopsida</taxon>
        <taxon>eudicotyledons</taxon>
        <taxon>Gunneridae</taxon>
        <taxon>Pentapetalae</taxon>
        <taxon>asterids</taxon>
        <taxon>campanulids</taxon>
        <taxon>Asterales</taxon>
        <taxon>Asteraceae</taxon>
        <taxon>Asteroideae</taxon>
        <taxon>Anthemideae</taxon>
        <taxon>Anthemidinae</taxon>
        <taxon>Tanacetum</taxon>
    </lineage>
</organism>
<evidence type="ECO:0000313" key="2">
    <source>
        <dbReference type="EMBL" id="GJT08019.1"/>
    </source>
</evidence>
<dbReference type="EMBL" id="BQNB010012797">
    <property type="protein sequence ID" value="GJT08019.1"/>
    <property type="molecule type" value="Genomic_DNA"/>
</dbReference>
<sequence>MKGDGTIDKYIARLVIKGFRQREGLDYFDTYSSVTRITLIRMILAIAALKNFKVHQMDVKTAFLNGDLKEEIYMNQPEGFIAPGQESKVCRLVKSLYGLNNDKMIKSTKDMLKSKFDMKDIGTRPELAYAVSRLCSRDYGLHYDRYIAVIEGYSDANWISDIKDSRSTSGYVFTLGVAAIVLEALQAN</sequence>
<gene>
    <name evidence="2" type="ORF">Tco_0842481</name>
</gene>
<comment type="caution">
    <text evidence="2">The sequence shown here is derived from an EMBL/GenBank/DDBJ whole genome shotgun (WGS) entry which is preliminary data.</text>
</comment>
<accession>A0ABQ5B516</accession>
<reference evidence="2" key="1">
    <citation type="journal article" date="2022" name="Int. J. Mol. Sci.">
        <title>Draft Genome of Tanacetum Coccineum: Genomic Comparison of Closely Related Tanacetum-Family Plants.</title>
        <authorList>
            <person name="Yamashiro T."/>
            <person name="Shiraishi A."/>
            <person name="Nakayama K."/>
            <person name="Satake H."/>
        </authorList>
    </citation>
    <scope>NUCLEOTIDE SEQUENCE</scope>
</reference>
<keyword evidence="3" id="KW-1185">Reference proteome</keyword>